<organism evidence="4 5">
    <name type="scientific">Arthrobacter caoxuetaonis</name>
    <dbReference type="NCBI Taxonomy" id="2886935"/>
    <lineage>
        <taxon>Bacteria</taxon>
        <taxon>Bacillati</taxon>
        <taxon>Actinomycetota</taxon>
        <taxon>Actinomycetes</taxon>
        <taxon>Micrococcales</taxon>
        <taxon>Micrococcaceae</taxon>
        <taxon>Arthrobacter</taxon>
    </lineage>
</organism>
<feature type="domain" description="GH15-like" evidence="2">
    <location>
        <begin position="227"/>
        <end position="592"/>
    </location>
</feature>
<dbReference type="InterPro" id="IPR011613">
    <property type="entry name" value="GH15-like"/>
</dbReference>
<dbReference type="EMBL" id="JAJFZV010000013">
    <property type="protein sequence ID" value="MCC3298687.1"/>
    <property type="molecule type" value="Genomic_DNA"/>
</dbReference>
<dbReference type="GO" id="GO:0004553">
    <property type="term" value="F:hydrolase activity, hydrolyzing O-glycosyl compounds"/>
    <property type="evidence" value="ECO:0007669"/>
    <property type="project" value="TreeGrafter"/>
</dbReference>
<comment type="caution">
    <text evidence="4">The sequence shown here is derived from an EMBL/GenBank/DDBJ whole genome shotgun (WGS) entry which is preliminary data.</text>
</comment>
<dbReference type="AlphaFoldDB" id="A0A9X1MGU5"/>
<evidence type="ECO:0000313" key="4">
    <source>
        <dbReference type="EMBL" id="MCC3298687.1"/>
    </source>
</evidence>
<dbReference type="PANTHER" id="PTHR31616">
    <property type="entry name" value="TREHALASE"/>
    <property type="match status" value="1"/>
</dbReference>
<dbReference type="Pfam" id="PF19291">
    <property type="entry name" value="TREH_N"/>
    <property type="match status" value="1"/>
</dbReference>
<sequence length="617" mass="68382">MWLSGAMATPIEDYALLSDLHTGALVSRNGSIDWLCLPRFDSPSVFGALLGSKDHGRWLVAPSAPGARVLHRAYLDSTFILQTHWRTDSGEVLVTDFMPVKDRRASVVRRIEGLSGRVEMRQELEVRFNYGTTVPWMRRDRQGGAERLLAIAGPGAMVLHGGNIPHGSDHHHTGSFIVGEKEQVDLELVWYPSHRPAPKRNDIDACLASTTAYWRNWSGLCVDSARYQEPVLRSLLVLRALTHEDTGGIVAAPTTSLPEEFGGTRNWDYRYCWLRDAALTLEAMMTHGYSEEALHWRNWLLRAVAGDPDDLQIMYAVDGGRDLPERILTQFTGHAGAVPVRIGNGAVDQYQADVVGTVMVALARLRDRGIQEDGFSWPLQRALLGFLERHLEDPDHGIWEVRGEPRFFTHSRVMMWAAFDRAARAASQDGLSGPVEIWEALRDGLRAEIIDKGYDAGRNTFVQSYGSSLPDAALLQLPQVGFLDYDDPRMLGTVEFLEQELLNPAGLLLRYRSESGVDGLEPGENPFLACSFWLVEQYARTGRSADAGALMDQLVGYANEVGLLSEEYDTSGDRMAGNFPQAFSHLALVRAADAIQSAPAAAQQPSHQPVPPMERSL</sequence>
<dbReference type="GO" id="GO:0005975">
    <property type="term" value="P:carbohydrate metabolic process"/>
    <property type="evidence" value="ECO:0007669"/>
    <property type="project" value="InterPro"/>
</dbReference>
<evidence type="ECO:0000313" key="5">
    <source>
        <dbReference type="Proteomes" id="UP001139158"/>
    </source>
</evidence>
<dbReference type="InterPro" id="IPR012341">
    <property type="entry name" value="6hp_glycosidase-like_sf"/>
</dbReference>
<dbReference type="PANTHER" id="PTHR31616:SF0">
    <property type="entry name" value="GLUCAN 1,4-ALPHA-GLUCOSIDASE"/>
    <property type="match status" value="1"/>
</dbReference>
<reference evidence="4" key="1">
    <citation type="submission" date="2021-10" db="EMBL/GenBank/DDBJ databases">
        <title>Novel species in genus Arthrobacter.</title>
        <authorList>
            <person name="Liu Y."/>
        </authorList>
    </citation>
    <scope>NUCLEOTIDE SEQUENCE</scope>
    <source>
        <strain evidence="4">Zg-Y453</strain>
    </source>
</reference>
<proteinExistence type="predicted"/>
<dbReference type="InterPro" id="IPR008928">
    <property type="entry name" value="6-hairpin_glycosidase_sf"/>
</dbReference>
<feature type="domain" description="Trehalase-like N-terminal" evidence="3">
    <location>
        <begin position="2"/>
        <end position="142"/>
    </location>
</feature>
<dbReference type="SUPFAM" id="SSF48208">
    <property type="entry name" value="Six-hairpin glycosidases"/>
    <property type="match status" value="1"/>
</dbReference>
<keyword evidence="4" id="KW-0378">Hydrolase</keyword>
<name>A0A9X1MGU5_9MICC</name>
<evidence type="ECO:0000259" key="2">
    <source>
        <dbReference type="Pfam" id="PF00723"/>
    </source>
</evidence>
<dbReference type="Proteomes" id="UP001139158">
    <property type="component" value="Unassembled WGS sequence"/>
</dbReference>
<protein>
    <submittedName>
        <fullName evidence="4">Glycoside hydrolase family 15 protein</fullName>
    </submittedName>
</protein>
<dbReference type="InterPro" id="IPR045582">
    <property type="entry name" value="Trehalase-like_N"/>
</dbReference>
<gene>
    <name evidence="4" type="ORF">LJ757_12855</name>
</gene>
<dbReference type="RefSeq" id="WP_227896553.1">
    <property type="nucleotide sequence ID" value="NZ_CP099466.1"/>
</dbReference>
<feature type="compositionally biased region" description="Pro residues" evidence="1">
    <location>
        <begin position="608"/>
        <end position="617"/>
    </location>
</feature>
<feature type="compositionally biased region" description="Low complexity" evidence="1">
    <location>
        <begin position="598"/>
        <end position="607"/>
    </location>
</feature>
<evidence type="ECO:0000256" key="1">
    <source>
        <dbReference type="SAM" id="MobiDB-lite"/>
    </source>
</evidence>
<dbReference type="Gene3D" id="1.50.10.10">
    <property type="match status" value="1"/>
</dbReference>
<keyword evidence="5" id="KW-1185">Reference proteome</keyword>
<dbReference type="Pfam" id="PF00723">
    <property type="entry name" value="Glyco_hydro_15"/>
    <property type="match status" value="1"/>
</dbReference>
<feature type="region of interest" description="Disordered" evidence="1">
    <location>
        <begin position="598"/>
        <end position="617"/>
    </location>
</feature>
<evidence type="ECO:0000259" key="3">
    <source>
        <dbReference type="Pfam" id="PF19291"/>
    </source>
</evidence>
<accession>A0A9X1MGU5</accession>